<evidence type="ECO:0000313" key="2">
    <source>
        <dbReference type="Proteomes" id="UP000663207"/>
    </source>
</evidence>
<sequence length="51" mass="6202">MWWYLIVRAEGRSWLSGFDDDYWSYLLEREMPPAALHPLQIDDEPRGWFDA</sequence>
<accession>A0ABX7QXZ8</accession>
<organism evidence="1 2">
    <name type="scientific">Shewanella sedimentimangrovi</name>
    <dbReference type="NCBI Taxonomy" id="2814293"/>
    <lineage>
        <taxon>Bacteria</taxon>
        <taxon>Pseudomonadati</taxon>
        <taxon>Pseudomonadota</taxon>
        <taxon>Gammaproteobacteria</taxon>
        <taxon>Alteromonadales</taxon>
        <taxon>Shewanellaceae</taxon>
        <taxon>Shewanella</taxon>
    </lineage>
</organism>
<dbReference type="Proteomes" id="UP000663207">
    <property type="component" value="Chromosome"/>
</dbReference>
<reference evidence="1 2" key="1">
    <citation type="submission" date="2021-03" db="EMBL/GenBank/DDBJ databases">
        <title>Novel species identification of genus Shewanella.</title>
        <authorList>
            <person name="Liu G."/>
            <person name="Zhang Q."/>
        </authorList>
    </citation>
    <scope>NUCLEOTIDE SEQUENCE [LARGE SCALE GENOMIC DNA]</scope>
    <source>
        <strain evidence="1 2">FJAT-52962</strain>
    </source>
</reference>
<proteinExistence type="predicted"/>
<gene>
    <name evidence="1" type="ORF">JYB85_14025</name>
</gene>
<name>A0ABX7QXZ8_9GAMM</name>
<keyword evidence="2" id="KW-1185">Reference proteome</keyword>
<dbReference type="RefSeq" id="WP_207379779.1">
    <property type="nucleotide sequence ID" value="NZ_CP071502.1"/>
</dbReference>
<dbReference type="EMBL" id="CP071502">
    <property type="protein sequence ID" value="QSX36404.1"/>
    <property type="molecule type" value="Genomic_DNA"/>
</dbReference>
<evidence type="ECO:0000313" key="1">
    <source>
        <dbReference type="EMBL" id="QSX36404.1"/>
    </source>
</evidence>
<protein>
    <submittedName>
        <fullName evidence="1">Uncharacterized protein</fullName>
    </submittedName>
</protein>